<keyword evidence="2" id="KW-1185">Reference proteome</keyword>
<name>A0ABD1YHP0_9MARC</name>
<organism evidence="1 2">
    <name type="scientific">Riccia fluitans</name>
    <dbReference type="NCBI Taxonomy" id="41844"/>
    <lineage>
        <taxon>Eukaryota</taxon>
        <taxon>Viridiplantae</taxon>
        <taxon>Streptophyta</taxon>
        <taxon>Embryophyta</taxon>
        <taxon>Marchantiophyta</taxon>
        <taxon>Marchantiopsida</taxon>
        <taxon>Marchantiidae</taxon>
        <taxon>Marchantiales</taxon>
        <taxon>Ricciaceae</taxon>
        <taxon>Riccia</taxon>
    </lineage>
</organism>
<evidence type="ECO:0000313" key="2">
    <source>
        <dbReference type="Proteomes" id="UP001605036"/>
    </source>
</evidence>
<dbReference type="Proteomes" id="UP001605036">
    <property type="component" value="Unassembled WGS sequence"/>
</dbReference>
<reference evidence="1 2" key="1">
    <citation type="submission" date="2024-09" db="EMBL/GenBank/DDBJ databases">
        <title>Chromosome-scale assembly of Riccia fluitans.</title>
        <authorList>
            <person name="Paukszto L."/>
            <person name="Sawicki J."/>
            <person name="Karawczyk K."/>
            <person name="Piernik-Szablinska J."/>
            <person name="Szczecinska M."/>
            <person name="Mazdziarz M."/>
        </authorList>
    </citation>
    <scope>NUCLEOTIDE SEQUENCE [LARGE SCALE GENOMIC DNA]</scope>
    <source>
        <strain evidence="1">Rf_01</strain>
        <tissue evidence="1">Aerial parts of the thallus</tissue>
    </source>
</reference>
<gene>
    <name evidence="1" type="ORF">R1flu_014851</name>
</gene>
<comment type="caution">
    <text evidence="1">The sequence shown here is derived from an EMBL/GenBank/DDBJ whole genome shotgun (WGS) entry which is preliminary data.</text>
</comment>
<dbReference type="EMBL" id="JBHFFA010000004">
    <property type="protein sequence ID" value="KAL2630165.1"/>
    <property type="molecule type" value="Genomic_DNA"/>
</dbReference>
<accession>A0ABD1YHP0</accession>
<protein>
    <submittedName>
        <fullName evidence="1">Uncharacterized protein</fullName>
    </submittedName>
</protein>
<dbReference type="AlphaFoldDB" id="A0ABD1YHP0"/>
<evidence type="ECO:0000313" key="1">
    <source>
        <dbReference type="EMBL" id="KAL2630165.1"/>
    </source>
</evidence>
<proteinExistence type="predicted"/>
<sequence length="94" mass="10243">MWVPGGRLTEPWVRLDTCHPAAGFTDECPRRGGTVLAIEFPERWRAVQLLPIALGVAYRTGTLDTVTCVHSQRKSVKSLGGNVNTGIRTRLGLG</sequence>